<name>A0A2P5A7N1_PARAD</name>
<proteinExistence type="predicted"/>
<dbReference type="InterPro" id="IPR019595">
    <property type="entry name" value="DUF2470"/>
</dbReference>
<dbReference type="PANTHER" id="PTHR13343:SF24">
    <property type="entry name" value="OS07G0573800 PROTEIN"/>
    <property type="match status" value="1"/>
</dbReference>
<evidence type="ECO:0000313" key="3">
    <source>
        <dbReference type="Proteomes" id="UP000237105"/>
    </source>
</evidence>
<keyword evidence="3" id="KW-1185">Reference proteome</keyword>
<dbReference type="EMBL" id="JXTB01000808">
    <property type="protein sequence ID" value="PON32524.1"/>
    <property type="molecule type" value="Genomic_DNA"/>
</dbReference>
<dbReference type="AlphaFoldDB" id="A0A2P5A7N1"/>
<evidence type="ECO:0000313" key="2">
    <source>
        <dbReference type="EMBL" id="PON32524.1"/>
    </source>
</evidence>
<feature type="domain" description="DUF2470" evidence="1">
    <location>
        <begin position="62"/>
        <end position="87"/>
    </location>
</feature>
<dbReference type="SUPFAM" id="SSF50475">
    <property type="entry name" value="FMN-binding split barrel"/>
    <property type="match status" value="1"/>
</dbReference>
<dbReference type="OrthoDB" id="2138282at2759"/>
<protein>
    <submittedName>
        <fullName evidence="2">FMN-binding split barrel</fullName>
    </submittedName>
</protein>
<dbReference type="InterPro" id="IPR037119">
    <property type="entry name" value="Haem_oxidase_HugZ-like_sf"/>
</dbReference>
<gene>
    <name evidence="2" type="ORF">PanWU01x14_360640</name>
</gene>
<reference evidence="3" key="1">
    <citation type="submission" date="2016-06" db="EMBL/GenBank/DDBJ databases">
        <title>Parallel loss of symbiosis genes in relatives of nitrogen-fixing non-legume Parasponia.</title>
        <authorList>
            <person name="Van Velzen R."/>
            <person name="Holmer R."/>
            <person name="Bu F."/>
            <person name="Rutten L."/>
            <person name="Van Zeijl A."/>
            <person name="Liu W."/>
            <person name="Santuari L."/>
            <person name="Cao Q."/>
            <person name="Sharma T."/>
            <person name="Shen D."/>
            <person name="Roswanjaya Y."/>
            <person name="Wardhani T."/>
            <person name="Kalhor M.S."/>
            <person name="Jansen J."/>
            <person name="Van den Hoogen J."/>
            <person name="Gungor B."/>
            <person name="Hartog M."/>
            <person name="Hontelez J."/>
            <person name="Verver J."/>
            <person name="Yang W.-C."/>
            <person name="Schijlen E."/>
            <person name="Repin R."/>
            <person name="Schilthuizen M."/>
            <person name="Schranz E."/>
            <person name="Heidstra R."/>
            <person name="Miyata K."/>
            <person name="Fedorova E."/>
            <person name="Kohlen W."/>
            <person name="Bisseling T."/>
            <person name="Smit S."/>
            <person name="Geurts R."/>
        </authorList>
    </citation>
    <scope>NUCLEOTIDE SEQUENCE [LARGE SCALE GENOMIC DNA]</scope>
    <source>
        <strain evidence="3">cv. WU1-14</strain>
    </source>
</reference>
<organism evidence="2 3">
    <name type="scientific">Parasponia andersonii</name>
    <name type="common">Sponia andersonii</name>
    <dbReference type="NCBI Taxonomy" id="3476"/>
    <lineage>
        <taxon>Eukaryota</taxon>
        <taxon>Viridiplantae</taxon>
        <taxon>Streptophyta</taxon>
        <taxon>Embryophyta</taxon>
        <taxon>Tracheophyta</taxon>
        <taxon>Spermatophyta</taxon>
        <taxon>Magnoliopsida</taxon>
        <taxon>eudicotyledons</taxon>
        <taxon>Gunneridae</taxon>
        <taxon>Pentapetalae</taxon>
        <taxon>rosids</taxon>
        <taxon>fabids</taxon>
        <taxon>Rosales</taxon>
        <taxon>Cannabaceae</taxon>
        <taxon>Parasponia</taxon>
    </lineage>
</organism>
<dbReference type="Pfam" id="PF10615">
    <property type="entry name" value="DUF2470"/>
    <property type="match status" value="1"/>
</dbReference>
<sequence>MIKPFNCHLHLKVDFGDFQFLRVEPKVVRYVSGVATALLGSGEFSNEEYKAAKVDPIAQFSKPVATHMNKDHADDTKVIVQHSTSIPLKRGVYGRSGQSKSLIYKPIRMCGLAGSQIRAV</sequence>
<dbReference type="PANTHER" id="PTHR13343">
    <property type="entry name" value="CREG1 PROTEIN"/>
    <property type="match status" value="1"/>
</dbReference>
<dbReference type="Proteomes" id="UP000237105">
    <property type="component" value="Unassembled WGS sequence"/>
</dbReference>
<dbReference type="Gene3D" id="3.20.180.10">
    <property type="entry name" value="PNP-oxidase-like"/>
    <property type="match status" value="1"/>
</dbReference>
<comment type="caution">
    <text evidence="2">The sequence shown here is derived from an EMBL/GenBank/DDBJ whole genome shotgun (WGS) entry which is preliminary data.</text>
</comment>
<dbReference type="STRING" id="3476.A0A2P5A7N1"/>
<accession>A0A2P5A7N1</accession>
<evidence type="ECO:0000259" key="1">
    <source>
        <dbReference type="Pfam" id="PF10615"/>
    </source>
</evidence>